<dbReference type="GO" id="GO:0004550">
    <property type="term" value="F:nucleoside diphosphate kinase activity"/>
    <property type="evidence" value="ECO:0007669"/>
    <property type="project" value="UniProtKB-EC"/>
</dbReference>
<dbReference type="InterPro" id="IPR036850">
    <property type="entry name" value="NDK-like_dom_sf"/>
</dbReference>
<dbReference type="Gene3D" id="3.30.70.141">
    <property type="entry name" value="Nucleoside diphosphate kinase-like domain"/>
    <property type="match status" value="1"/>
</dbReference>
<dbReference type="SUPFAM" id="SSF54919">
    <property type="entry name" value="Nucleoside diphosphate kinase, NDK"/>
    <property type="match status" value="1"/>
</dbReference>
<dbReference type="HOGENOM" id="CLU_073304_0_0_1"/>
<evidence type="ECO:0000256" key="1">
    <source>
        <dbReference type="ARBA" id="ARBA00000082"/>
    </source>
</evidence>
<dbReference type="AlphaFoldDB" id="A4S415"/>
<sequence>MVTNTAFVFVKPHAVTPETLEVVQTELTRAGMRITSEGEVSAETIDANQLVDRHYYAIASKATLLDAERLNVPEEKFRKAYGVSWSDVLERGLAMNSKKACEKWKMTPTQLDAAWQQAKSDGKMTKLGGGFYCAKMRDCYVFNGFYMTMRSKFVKPGTCIHYYVVEWESEKMSWAKFRGELLGPTEPSTAPETSLRGIIYNDWEALGLKAQPTTGENGVHASASPFEACAEMNNWLGTPFAETAFGSVLLDAGIAEDTVKAWSVDPQVTYGAPAMRITGSLFDALEDTDADYCAALCEMIGADGVSAKDGIRIVAASVLGLALGFLLPKKR</sequence>
<dbReference type="EMBL" id="CP000590">
    <property type="protein sequence ID" value="ABO98485.1"/>
    <property type="molecule type" value="Genomic_DNA"/>
</dbReference>
<dbReference type="RefSeq" id="XP_001420192.1">
    <property type="nucleotide sequence ID" value="XM_001420155.1"/>
</dbReference>
<name>A4S415_OSTLU</name>
<dbReference type="Gramene" id="ABO98485">
    <property type="protein sequence ID" value="ABO98485"/>
    <property type="gene ID" value="OSTLU_17148"/>
</dbReference>
<comment type="catalytic activity">
    <reaction evidence="1">
        <text>a 2'-deoxyribonucleoside 5'-diphosphate + ATP = a 2'-deoxyribonucleoside 5'-triphosphate + ADP</text>
        <dbReference type="Rhea" id="RHEA:44640"/>
        <dbReference type="ChEBI" id="CHEBI:30616"/>
        <dbReference type="ChEBI" id="CHEBI:61560"/>
        <dbReference type="ChEBI" id="CHEBI:73316"/>
        <dbReference type="ChEBI" id="CHEBI:456216"/>
        <dbReference type="EC" id="2.7.4.6"/>
    </reaction>
</comment>
<gene>
    <name evidence="3" type="ORF">OSTLU_17148</name>
</gene>
<dbReference type="OrthoDB" id="2162449at2759"/>
<evidence type="ECO:0000313" key="3">
    <source>
        <dbReference type="EMBL" id="ABO98485.1"/>
    </source>
</evidence>
<proteinExistence type="predicted"/>
<keyword evidence="4" id="KW-1185">Reference proteome</keyword>
<dbReference type="Proteomes" id="UP000001568">
    <property type="component" value="Chromosome 10"/>
</dbReference>
<dbReference type="OMA" id="IHYYVVE"/>
<organism evidence="3 4">
    <name type="scientific">Ostreococcus lucimarinus (strain CCE9901)</name>
    <dbReference type="NCBI Taxonomy" id="436017"/>
    <lineage>
        <taxon>Eukaryota</taxon>
        <taxon>Viridiplantae</taxon>
        <taxon>Chlorophyta</taxon>
        <taxon>Mamiellophyceae</taxon>
        <taxon>Mamiellales</taxon>
        <taxon>Bathycoccaceae</taxon>
        <taxon>Ostreococcus</taxon>
    </lineage>
</organism>
<dbReference type="KEGG" id="olu:OSTLU_17148"/>
<reference evidence="3 4" key="1">
    <citation type="journal article" date="2007" name="Proc. Natl. Acad. Sci. U.S.A.">
        <title>The tiny eukaryote Ostreococcus provides genomic insights into the paradox of plankton speciation.</title>
        <authorList>
            <person name="Palenik B."/>
            <person name="Grimwood J."/>
            <person name="Aerts A."/>
            <person name="Rouze P."/>
            <person name="Salamov A."/>
            <person name="Putnam N."/>
            <person name="Dupont C."/>
            <person name="Jorgensen R."/>
            <person name="Derelle E."/>
            <person name="Rombauts S."/>
            <person name="Zhou K."/>
            <person name="Otillar R."/>
            <person name="Merchant S.S."/>
            <person name="Podell S."/>
            <person name="Gaasterland T."/>
            <person name="Napoli C."/>
            <person name="Gendler K."/>
            <person name="Manuell A."/>
            <person name="Tai V."/>
            <person name="Vallon O."/>
            <person name="Piganeau G."/>
            <person name="Jancek S."/>
            <person name="Heijde M."/>
            <person name="Jabbari K."/>
            <person name="Bowler C."/>
            <person name="Lohr M."/>
            <person name="Robbens S."/>
            <person name="Werner G."/>
            <person name="Dubchak I."/>
            <person name="Pazour G.J."/>
            <person name="Ren Q."/>
            <person name="Paulsen I."/>
            <person name="Delwiche C."/>
            <person name="Schmutz J."/>
            <person name="Rokhsar D."/>
            <person name="Van de Peer Y."/>
            <person name="Moreau H."/>
            <person name="Grigoriev I.V."/>
        </authorList>
    </citation>
    <scope>NUCLEOTIDE SEQUENCE [LARGE SCALE GENOMIC DNA]</scope>
    <source>
        <strain evidence="3 4">CCE9901</strain>
    </source>
</reference>
<dbReference type="eggNOG" id="ENOG502RIE8">
    <property type="taxonomic scope" value="Eukaryota"/>
</dbReference>
<accession>A4S415</accession>
<comment type="catalytic activity">
    <reaction evidence="2">
        <text>a ribonucleoside 5'-diphosphate + ATP = a ribonucleoside 5'-triphosphate + ADP</text>
        <dbReference type="Rhea" id="RHEA:18113"/>
        <dbReference type="ChEBI" id="CHEBI:30616"/>
        <dbReference type="ChEBI" id="CHEBI:57930"/>
        <dbReference type="ChEBI" id="CHEBI:61557"/>
        <dbReference type="ChEBI" id="CHEBI:456216"/>
        <dbReference type="EC" id="2.7.4.6"/>
    </reaction>
</comment>
<evidence type="ECO:0000313" key="4">
    <source>
        <dbReference type="Proteomes" id="UP000001568"/>
    </source>
</evidence>
<evidence type="ECO:0000256" key="2">
    <source>
        <dbReference type="ARBA" id="ARBA00000937"/>
    </source>
</evidence>
<protein>
    <submittedName>
        <fullName evidence="3">Uncharacterized protein</fullName>
    </submittedName>
</protein>
<dbReference type="GeneID" id="5004104"/>